<evidence type="ECO:0000313" key="4">
    <source>
        <dbReference type="Proteomes" id="UP000831485"/>
    </source>
</evidence>
<dbReference type="Proteomes" id="UP000831485">
    <property type="component" value="Chromosome"/>
</dbReference>
<evidence type="ECO:0000313" key="2">
    <source>
        <dbReference type="EMBL" id="UPU38044.1"/>
    </source>
</evidence>
<evidence type="ECO:0000313" key="1">
    <source>
        <dbReference type="EMBL" id="GFO63428.1"/>
    </source>
</evidence>
<accession>A0A6V8MTF2</accession>
<dbReference type="EMBL" id="BLXY01000002">
    <property type="protein sequence ID" value="GFO63428.1"/>
    <property type="molecule type" value="Genomic_DNA"/>
</dbReference>
<dbReference type="EMBL" id="CP096574">
    <property type="protein sequence ID" value="UPU38044.1"/>
    <property type="molecule type" value="Genomic_DNA"/>
</dbReference>
<reference evidence="3" key="1">
    <citation type="submission" date="2020-06" db="EMBL/GenBank/DDBJ databases">
        <title>Draft genomic sequecing of Geomonas sp. Red736.</title>
        <authorList>
            <person name="Itoh H."/>
            <person name="Xu Z.X."/>
            <person name="Ushijima N."/>
            <person name="Masuda Y."/>
            <person name="Shiratori Y."/>
            <person name="Senoo K."/>
        </authorList>
    </citation>
    <scope>NUCLEOTIDE SEQUENCE [LARGE SCALE GENOMIC DNA]</scope>
    <source>
        <strain evidence="3">Red736</strain>
    </source>
</reference>
<dbReference type="Pfam" id="PF07308">
    <property type="entry name" value="DUF1456"/>
    <property type="match status" value="2"/>
</dbReference>
<organism evidence="1 3">
    <name type="scientific">Geomonas paludis</name>
    <dbReference type="NCBI Taxonomy" id="2740185"/>
    <lineage>
        <taxon>Bacteria</taxon>
        <taxon>Pseudomonadati</taxon>
        <taxon>Thermodesulfobacteriota</taxon>
        <taxon>Desulfuromonadia</taxon>
        <taxon>Geobacterales</taxon>
        <taxon>Geobacteraceae</taxon>
        <taxon>Geomonas</taxon>
    </lineage>
</organism>
<name>A0A6V8MTF2_9BACT</name>
<dbReference type="AlphaFoldDB" id="A0A6V8MTF2"/>
<dbReference type="PANTHER" id="PTHR37805:SF1">
    <property type="entry name" value="CYTOPLASMIC PROTEIN"/>
    <property type="match status" value="1"/>
</dbReference>
<dbReference type="RefSeq" id="WP_183346292.1">
    <property type="nucleotide sequence ID" value="NZ_BLXY01000002.1"/>
</dbReference>
<reference evidence="1" key="2">
    <citation type="journal article" date="2021" name="Int. J. Syst. Evol. Microbiol.">
        <title>Geomonas silvestris sp. nov., Geomonas paludis sp. nov. and Geomonas limicola sp. nov., isolated from terrestrial environments, and emended description of the genus Geomonas.</title>
        <authorList>
            <person name="Itoh H."/>
            <person name="Xu Z."/>
            <person name="Masuda Y."/>
            <person name="Ushijima N."/>
            <person name="Hayakawa C."/>
            <person name="Shiratori Y."/>
            <person name="Senoo K."/>
        </authorList>
    </citation>
    <scope>NUCLEOTIDE SEQUENCE</scope>
    <source>
        <strain evidence="1">Red736</strain>
    </source>
</reference>
<dbReference type="PANTHER" id="PTHR37805">
    <property type="entry name" value="CYTOPLASMIC PROTEIN-RELATED"/>
    <property type="match status" value="1"/>
</dbReference>
<sequence>MTNNDVFRRLRYALNLNTQAVVEAFRLADMKMGQADITSLVKKDDEEGFRECGDDVLQAFLDGLIALKRGKREGAEGKAAAPAEQLTNNDILKKIRIALSLKEDEMLAIFKLAKFPVSKSELSAVFRAKGQENYKPCGDQMLRNFLKGLTMKYREGAQN</sequence>
<evidence type="ECO:0000313" key="3">
    <source>
        <dbReference type="Proteomes" id="UP000568888"/>
    </source>
</evidence>
<keyword evidence="4" id="KW-1185">Reference proteome</keyword>
<dbReference type="InterPro" id="IPR009921">
    <property type="entry name" value="YehS-like"/>
</dbReference>
<proteinExistence type="predicted"/>
<protein>
    <submittedName>
        <fullName evidence="2">DUF1456 family protein</fullName>
    </submittedName>
</protein>
<gene>
    <name evidence="1" type="ORF">GMPD_13470</name>
    <name evidence="2" type="ORF">M1B72_10150</name>
</gene>
<reference evidence="2" key="3">
    <citation type="submission" date="2022-04" db="EMBL/GenBank/DDBJ databases">
        <authorList>
            <person name="Liu G."/>
        </authorList>
    </citation>
    <scope>NUCLEOTIDE SEQUENCE</scope>
    <source>
        <strain evidence="2">RG22</strain>
    </source>
</reference>
<dbReference type="Proteomes" id="UP000568888">
    <property type="component" value="Unassembled WGS sequence"/>
</dbReference>